<gene>
    <name evidence="2" type="ORF">HMPREF3216_00238</name>
</gene>
<protein>
    <submittedName>
        <fullName evidence="2">Acetyltransferase, GNAT family</fullName>
    </submittedName>
</protein>
<proteinExistence type="predicted"/>
<dbReference type="GO" id="GO:0016747">
    <property type="term" value="F:acyltransferase activity, transferring groups other than amino-acyl groups"/>
    <property type="evidence" value="ECO:0007669"/>
    <property type="project" value="InterPro"/>
</dbReference>
<dbReference type="CDD" id="cd04301">
    <property type="entry name" value="NAT_SF"/>
    <property type="match status" value="1"/>
</dbReference>
<dbReference type="RefSeq" id="WP_060786549.1">
    <property type="nucleotide sequence ID" value="NZ_JBLLQE010000020.1"/>
</dbReference>
<dbReference type="SUPFAM" id="SSF55729">
    <property type="entry name" value="Acyl-CoA N-acyltransferases (Nat)"/>
    <property type="match status" value="1"/>
</dbReference>
<organism evidence="2 3">
    <name type="scientific">Gardnerella vaginalis</name>
    <dbReference type="NCBI Taxonomy" id="2702"/>
    <lineage>
        <taxon>Bacteria</taxon>
        <taxon>Bacillati</taxon>
        <taxon>Actinomycetota</taxon>
        <taxon>Actinomycetes</taxon>
        <taxon>Bifidobacteriales</taxon>
        <taxon>Bifidobacteriaceae</taxon>
        <taxon>Gardnerella</taxon>
    </lineage>
</organism>
<dbReference type="AlphaFoldDB" id="A0A133NRR9"/>
<dbReference type="Gene3D" id="3.40.630.30">
    <property type="match status" value="1"/>
</dbReference>
<feature type="domain" description="N-acetyltransferase" evidence="1">
    <location>
        <begin position="3"/>
        <end position="210"/>
    </location>
</feature>
<evidence type="ECO:0000313" key="2">
    <source>
        <dbReference type="EMBL" id="KXA18975.1"/>
    </source>
</evidence>
<keyword evidence="2" id="KW-0808">Transferase</keyword>
<dbReference type="PATRIC" id="fig|2702.99.peg.240"/>
<dbReference type="PROSITE" id="PS51186">
    <property type="entry name" value="GNAT"/>
    <property type="match status" value="1"/>
</dbReference>
<dbReference type="InterPro" id="IPR000182">
    <property type="entry name" value="GNAT_dom"/>
</dbReference>
<evidence type="ECO:0000313" key="3">
    <source>
        <dbReference type="Proteomes" id="UP000070558"/>
    </source>
</evidence>
<name>A0A133NRR9_GARVA</name>
<sequence length="226" mass="25822">MTVEFRPVKINDIDAIVEEYERTWGIAHAVGADASRNLSRRFVLHYLEPSTFGTVATINGKFMGLLLARVHGDKVLFKQVQKMLEEQEAKMSSKGDSLHAKALDSAIGMGQIERKLEAMSHINDLTQAELELFIVSPDARGHGVGGGLWKRTMQHLRSRGVNRYFLHTDTACDVSFYDYHGLRRDATWAKKDHEKYADRVKDLVEDLYIYSGEPFVNRTRRTHQSR</sequence>
<dbReference type="OrthoDB" id="6711752at2"/>
<dbReference type="EMBL" id="LRQA01000020">
    <property type="protein sequence ID" value="KXA18975.1"/>
    <property type="molecule type" value="Genomic_DNA"/>
</dbReference>
<evidence type="ECO:0000259" key="1">
    <source>
        <dbReference type="PROSITE" id="PS51186"/>
    </source>
</evidence>
<accession>A0A133NRR9</accession>
<dbReference type="InterPro" id="IPR016181">
    <property type="entry name" value="Acyl_CoA_acyltransferase"/>
</dbReference>
<reference evidence="2 3" key="1">
    <citation type="submission" date="2016-01" db="EMBL/GenBank/DDBJ databases">
        <authorList>
            <person name="Oliw E.H."/>
        </authorList>
    </citation>
    <scope>NUCLEOTIDE SEQUENCE [LARGE SCALE GENOMIC DNA]</scope>
    <source>
        <strain evidence="2 3">GED7760B</strain>
    </source>
</reference>
<dbReference type="Pfam" id="PF00583">
    <property type="entry name" value="Acetyltransf_1"/>
    <property type="match status" value="1"/>
</dbReference>
<dbReference type="Proteomes" id="UP000070558">
    <property type="component" value="Unassembled WGS sequence"/>
</dbReference>
<comment type="caution">
    <text evidence="2">The sequence shown here is derived from an EMBL/GenBank/DDBJ whole genome shotgun (WGS) entry which is preliminary data.</text>
</comment>